<gene>
    <name evidence="3" type="ORF">ETSY2_28990</name>
</gene>
<dbReference type="PANTHER" id="PTHR45566">
    <property type="entry name" value="HTH-TYPE TRANSCRIPTIONAL REGULATOR YHJB-RELATED"/>
    <property type="match status" value="1"/>
</dbReference>
<keyword evidence="4" id="KW-1185">Reference proteome</keyword>
<dbReference type="Pfam" id="PF00072">
    <property type="entry name" value="Response_reg"/>
    <property type="match status" value="1"/>
</dbReference>
<dbReference type="EMBL" id="AZHX01001231">
    <property type="protein sequence ID" value="ETX04410.1"/>
    <property type="molecule type" value="Genomic_DNA"/>
</dbReference>
<feature type="modified residue" description="4-aspartylphosphate" evidence="1">
    <location>
        <position position="57"/>
    </location>
</feature>
<feature type="non-terminal residue" evidence="3">
    <location>
        <position position="100"/>
    </location>
</feature>
<dbReference type="PANTHER" id="PTHR45566:SF2">
    <property type="entry name" value="NARL SUBFAMILY"/>
    <property type="match status" value="1"/>
</dbReference>
<evidence type="ECO:0000313" key="4">
    <source>
        <dbReference type="Proteomes" id="UP000019140"/>
    </source>
</evidence>
<reference evidence="3 4" key="1">
    <citation type="journal article" date="2014" name="Nature">
        <title>An environmental bacterial taxon with a large and distinct metabolic repertoire.</title>
        <authorList>
            <person name="Wilson M.C."/>
            <person name="Mori T."/>
            <person name="Ruckert C."/>
            <person name="Uria A.R."/>
            <person name="Helf M.J."/>
            <person name="Takada K."/>
            <person name="Gernert C."/>
            <person name="Steffens U.A."/>
            <person name="Heycke N."/>
            <person name="Schmitt S."/>
            <person name="Rinke C."/>
            <person name="Helfrich E.J."/>
            <person name="Brachmann A.O."/>
            <person name="Gurgui C."/>
            <person name="Wakimoto T."/>
            <person name="Kracht M."/>
            <person name="Crusemann M."/>
            <person name="Hentschel U."/>
            <person name="Abe I."/>
            <person name="Matsunaga S."/>
            <person name="Kalinowski J."/>
            <person name="Takeyama H."/>
            <person name="Piel J."/>
        </authorList>
    </citation>
    <scope>NUCLEOTIDE SEQUENCE [LARGE SCALE GENOMIC DNA]</scope>
    <source>
        <strain evidence="4">TSY2</strain>
    </source>
</reference>
<dbReference type="InterPro" id="IPR001789">
    <property type="entry name" value="Sig_transdc_resp-reg_receiver"/>
</dbReference>
<comment type="caution">
    <text evidence="3">The sequence shown here is derived from an EMBL/GenBank/DDBJ whole genome shotgun (WGS) entry which is preliminary data.</text>
</comment>
<dbReference type="GO" id="GO:0000160">
    <property type="term" value="P:phosphorelay signal transduction system"/>
    <property type="evidence" value="ECO:0007669"/>
    <property type="project" value="InterPro"/>
</dbReference>
<evidence type="ECO:0000313" key="3">
    <source>
        <dbReference type="EMBL" id="ETX04410.1"/>
    </source>
</evidence>
<feature type="domain" description="Response regulatory" evidence="2">
    <location>
        <begin position="6"/>
        <end position="100"/>
    </location>
</feature>
<proteinExistence type="predicted"/>
<sequence>MESLISLIIADDHTLLREGLLQLLHDEPDIRVLGEAAAGEEMLDLVEKLRPDVILLDLDLPENDLGQGLPQIRTISSLTRILLLVDVFDQQNIGRVPIFP</sequence>
<keyword evidence="1" id="KW-0597">Phosphoprotein</keyword>
<name>W4M2I9_9BACT</name>
<protein>
    <recommendedName>
        <fullName evidence="2">Response regulatory domain-containing protein</fullName>
    </recommendedName>
</protein>
<evidence type="ECO:0000259" key="2">
    <source>
        <dbReference type="PROSITE" id="PS50110"/>
    </source>
</evidence>
<dbReference type="SUPFAM" id="SSF52172">
    <property type="entry name" value="CheY-like"/>
    <property type="match status" value="1"/>
</dbReference>
<organism evidence="3 4">
    <name type="scientific">Candidatus Entotheonella gemina</name>
    <dbReference type="NCBI Taxonomy" id="1429439"/>
    <lineage>
        <taxon>Bacteria</taxon>
        <taxon>Pseudomonadati</taxon>
        <taxon>Nitrospinota/Tectimicrobiota group</taxon>
        <taxon>Candidatus Tectimicrobiota</taxon>
        <taxon>Candidatus Entotheonellia</taxon>
        <taxon>Candidatus Entotheonellales</taxon>
        <taxon>Candidatus Entotheonellaceae</taxon>
        <taxon>Candidatus Entotheonella</taxon>
    </lineage>
</organism>
<dbReference type="InterPro" id="IPR011006">
    <property type="entry name" value="CheY-like_superfamily"/>
</dbReference>
<dbReference type="AlphaFoldDB" id="W4M2I9"/>
<dbReference type="InterPro" id="IPR051015">
    <property type="entry name" value="EvgA-like"/>
</dbReference>
<dbReference type="Proteomes" id="UP000019140">
    <property type="component" value="Unassembled WGS sequence"/>
</dbReference>
<accession>W4M2I9</accession>
<dbReference type="HOGENOM" id="CLU_000445_69_15_7"/>
<evidence type="ECO:0000256" key="1">
    <source>
        <dbReference type="PROSITE-ProRule" id="PRU00169"/>
    </source>
</evidence>
<dbReference type="PROSITE" id="PS50110">
    <property type="entry name" value="RESPONSE_REGULATORY"/>
    <property type="match status" value="1"/>
</dbReference>
<dbReference type="Gene3D" id="3.40.50.2300">
    <property type="match status" value="1"/>
</dbReference>